<name>A0ABS1JAZ5_9BACL</name>
<evidence type="ECO:0000256" key="3">
    <source>
        <dbReference type="ARBA" id="ARBA00023082"/>
    </source>
</evidence>
<keyword evidence="3" id="KW-0731">Sigma factor</keyword>
<dbReference type="InterPro" id="IPR036388">
    <property type="entry name" value="WH-like_DNA-bd_sf"/>
</dbReference>
<dbReference type="SUPFAM" id="SSF88659">
    <property type="entry name" value="Sigma3 and sigma4 domains of RNA polymerase sigma factors"/>
    <property type="match status" value="1"/>
</dbReference>
<evidence type="ECO:0000256" key="1">
    <source>
        <dbReference type="ARBA" id="ARBA00010641"/>
    </source>
</evidence>
<gene>
    <name evidence="7" type="ORF">JJB07_12205</name>
</gene>
<keyword evidence="4" id="KW-0804">Transcription</keyword>
<dbReference type="Gene3D" id="1.10.1740.10">
    <property type="match status" value="1"/>
</dbReference>
<dbReference type="InterPro" id="IPR014284">
    <property type="entry name" value="RNA_pol_sigma-70_dom"/>
</dbReference>
<dbReference type="InterPro" id="IPR007627">
    <property type="entry name" value="RNA_pol_sigma70_r2"/>
</dbReference>
<proteinExistence type="inferred from homology"/>
<evidence type="ECO:0000256" key="4">
    <source>
        <dbReference type="ARBA" id="ARBA00023163"/>
    </source>
</evidence>
<keyword evidence="2" id="KW-0805">Transcription regulation</keyword>
<feature type="domain" description="RNA polymerase sigma factor 70 region 4 type 2" evidence="6">
    <location>
        <begin position="105"/>
        <end position="157"/>
    </location>
</feature>
<dbReference type="Pfam" id="PF08281">
    <property type="entry name" value="Sigma70_r4_2"/>
    <property type="match status" value="1"/>
</dbReference>
<organism evidence="7 8">
    <name type="scientific">Tumebacillus amylolyticus</name>
    <dbReference type="NCBI Taxonomy" id="2801339"/>
    <lineage>
        <taxon>Bacteria</taxon>
        <taxon>Bacillati</taxon>
        <taxon>Bacillota</taxon>
        <taxon>Bacilli</taxon>
        <taxon>Bacillales</taxon>
        <taxon>Alicyclobacillaceae</taxon>
        <taxon>Tumebacillus</taxon>
    </lineage>
</organism>
<dbReference type="SUPFAM" id="SSF88946">
    <property type="entry name" value="Sigma2 domain of RNA polymerase sigma factors"/>
    <property type="match status" value="1"/>
</dbReference>
<accession>A0ABS1JAZ5</accession>
<evidence type="ECO:0000259" key="6">
    <source>
        <dbReference type="Pfam" id="PF08281"/>
    </source>
</evidence>
<dbReference type="InterPro" id="IPR013324">
    <property type="entry name" value="RNA_pol_sigma_r3/r4-like"/>
</dbReference>
<feature type="domain" description="RNA polymerase sigma-70 region 2" evidence="5">
    <location>
        <begin position="8"/>
        <end position="75"/>
    </location>
</feature>
<keyword evidence="8" id="KW-1185">Reference proteome</keyword>
<dbReference type="Gene3D" id="1.10.10.10">
    <property type="entry name" value="Winged helix-like DNA-binding domain superfamily/Winged helix DNA-binding domain"/>
    <property type="match status" value="1"/>
</dbReference>
<dbReference type="InterPro" id="IPR039425">
    <property type="entry name" value="RNA_pol_sigma-70-like"/>
</dbReference>
<dbReference type="EMBL" id="JAEQNB010000003">
    <property type="protein sequence ID" value="MBL0387416.1"/>
    <property type="molecule type" value="Genomic_DNA"/>
</dbReference>
<evidence type="ECO:0000259" key="5">
    <source>
        <dbReference type="Pfam" id="PF04542"/>
    </source>
</evidence>
<reference evidence="7 8" key="1">
    <citation type="submission" date="2021-01" db="EMBL/GenBank/DDBJ databases">
        <title>Tumebacillus sp. strain ITR2 16S ribosomal RNA gene Genome sequencing and assembly.</title>
        <authorList>
            <person name="Kang M."/>
        </authorList>
    </citation>
    <scope>NUCLEOTIDE SEQUENCE [LARGE SCALE GENOMIC DNA]</scope>
    <source>
        <strain evidence="7 8">ITR2</strain>
    </source>
</reference>
<sequence length="175" mass="20636">MEQDWSLLYSLYANDVYRFLLYYIGNREEAEDLTQETFLKVVANLSKFEARSELKTWIISIARHLALDHLRKRNRSVKLARLLGRQPVEVQDLPEDLVHKNERSRKLHQAIGSLKDEYRAVVILRGMQELTPGETASVLGWNQNKVNLVYHRAMKSLHKKLEQTEEDYQWIGRTN</sequence>
<evidence type="ECO:0000313" key="7">
    <source>
        <dbReference type="EMBL" id="MBL0387416.1"/>
    </source>
</evidence>
<protein>
    <submittedName>
        <fullName evidence="7">RNA polymerase sigma factor</fullName>
    </submittedName>
</protein>
<dbReference type="Proteomes" id="UP000602284">
    <property type="component" value="Unassembled WGS sequence"/>
</dbReference>
<comment type="caution">
    <text evidence="7">The sequence shown here is derived from an EMBL/GenBank/DDBJ whole genome shotgun (WGS) entry which is preliminary data.</text>
</comment>
<comment type="similarity">
    <text evidence="1">Belongs to the sigma-70 factor family. ECF subfamily.</text>
</comment>
<dbReference type="PANTHER" id="PTHR43133:SF60">
    <property type="entry name" value="RNA POLYMERASE SIGMA FACTOR SIGV"/>
    <property type="match status" value="1"/>
</dbReference>
<evidence type="ECO:0000256" key="2">
    <source>
        <dbReference type="ARBA" id="ARBA00023015"/>
    </source>
</evidence>
<dbReference type="RefSeq" id="WP_201635378.1">
    <property type="nucleotide sequence ID" value="NZ_JAEQNB010000003.1"/>
</dbReference>
<dbReference type="Pfam" id="PF04542">
    <property type="entry name" value="Sigma70_r2"/>
    <property type="match status" value="1"/>
</dbReference>
<dbReference type="PANTHER" id="PTHR43133">
    <property type="entry name" value="RNA POLYMERASE ECF-TYPE SIGMA FACTO"/>
    <property type="match status" value="1"/>
</dbReference>
<dbReference type="InterPro" id="IPR013325">
    <property type="entry name" value="RNA_pol_sigma_r2"/>
</dbReference>
<dbReference type="InterPro" id="IPR013249">
    <property type="entry name" value="RNA_pol_sigma70_r4_t2"/>
</dbReference>
<evidence type="ECO:0000313" key="8">
    <source>
        <dbReference type="Proteomes" id="UP000602284"/>
    </source>
</evidence>
<dbReference type="NCBIfam" id="TIGR02937">
    <property type="entry name" value="sigma70-ECF"/>
    <property type="match status" value="1"/>
</dbReference>